<sequence>MATAPDYKNIPHSHRLPVAHRDVQRTFTRLSRQSLISLAQQWLSRKNRDFCKPFLLSDRDEVDDEGDDDLNEELYEPAQSYEELLEKYNELAARKGGRREVLDRILEGDWRSGVSMYMLATAEIQYLLDHPNSLRWTARRLTRIPNARSAITDMEVTNDSDHLPRFQAQTFMSNLVRELTPLMKAHYLITRIKTSPMTILRVYIHDSPYSNESALALESNSTDSAKAVFFMWPNGSPFVYSSLATHTGQVVGDDGRHLRDIVQQAIPKAFSRPSARYQLTSTNFTTKSLDALLAYRGPGKSNGATGGWSIFQDHSFSQNALDFITAQKNDEQGKDSKGKNIANTFAKVGPGRPKRALDSTETPESKRRKEVAQGRFGTSAQPDDGQGLERFEVRIDDPFPSTQSKGVEADDDTSRTSAQPSNRGRRGRHSIFDRTAEETEQIQSDDGWVPSVRIAFTGTHVFAGIRQLVEEGIVDGEKMPGWMTGEAGVTIGAVREGRIRAKDGVPVRVYFHADDDIINIHERLLDSKLPNWKTYYAEHETSTAAKGEIHHIDRYTRDVSYEALSFWLYQDPGSFNGTATIKLGPCLDCFEGEEEQPIALSSAMQFYIFADQRGWHRLMDELMTWMFKKYKQQSIPPNQEKVLWVYTRTGHCSALRRLFVDLRVKFCNTDWDTTSNVEDKEDAVNEEMKLWRERFLFVMPLVQAAEELELISLFWRIRGNTQEPSRIWASRYGHWLSEGLSSKSELWVVSTFVSAGYPFLLKMPLTSPATLSCFVSCLAPSPNIYRDRVPPDTVRVHGLHTIFIDLHLNFCDFDFDEHFNNNVAKREELQRWPGEFWFNFFVAHGNMKHKEPKADGSDMENATFKAEEESPPDNSLVLDLILYYLRHDGKRIETYDEENTTR</sequence>
<dbReference type="Proteomes" id="UP000799754">
    <property type="component" value="Unassembled WGS sequence"/>
</dbReference>
<proteinExistence type="predicted"/>
<organism evidence="1 2">
    <name type="scientific">Macroventuria anomochaeta</name>
    <dbReference type="NCBI Taxonomy" id="301207"/>
    <lineage>
        <taxon>Eukaryota</taxon>
        <taxon>Fungi</taxon>
        <taxon>Dikarya</taxon>
        <taxon>Ascomycota</taxon>
        <taxon>Pezizomycotina</taxon>
        <taxon>Dothideomycetes</taxon>
        <taxon>Pleosporomycetidae</taxon>
        <taxon>Pleosporales</taxon>
        <taxon>Pleosporineae</taxon>
        <taxon>Didymellaceae</taxon>
        <taxon>Macroventuria</taxon>
    </lineage>
</organism>
<accession>A0ACB6RW44</accession>
<dbReference type="EMBL" id="MU006726">
    <property type="protein sequence ID" value="KAF2625364.1"/>
    <property type="molecule type" value="Genomic_DNA"/>
</dbReference>
<reference evidence="1" key="1">
    <citation type="journal article" date="2020" name="Stud. Mycol.">
        <title>101 Dothideomycetes genomes: a test case for predicting lifestyles and emergence of pathogens.</title>
        <authorList>
            <person name="Haridas S."/>
            <person name="Albert R."/>
            <person name="Binder M."/>
            <person name="Bloem J."/>
            <person name="Labutti K."/>
            <person name="Salamov A."/>
            <person name="Andreopoulos B."/>
            <person name="Baker S."/>
            <person name="Barry K."/>
            <person name="Bills G."/>
            <person name="Bluhm B."/>
            <person name="Cannon C."/>
            <person name="Castanera R."/>
            <person name="Culley D."/>
            <person name="Daum C."/>
            <person name="Ezra D."/>
            <person name="Gonzalez J."/>
            <person name="Henrissat B."/>
            <person name="Kuo A."/>
            <person name="Liang C."/>
            <person name="Lipzen A."/>
            <person name="Lutzoni F."/>
            <person name="Magnuson J."/>
            <person name="Mondo S."/>
            <person name="Nolan M."/>
            <person name="Ohm R."/>
            <person name="Pangilinan J."/>
            <person name="Park H.-J."/>
            <person name="Ramirez L."/>
            <person name="Alfaro M."/>
            <person name="Sun H."/>
            <person name="Tritt A."/>
            <person name="Yoshinaga Y."/>
            <person name="Zwiers L.-H."/>
            <person name="Turgeon B."/>
            <person name="Goodwin S."/>
            <person name="Spatafora J."/>
            <person name="Crous P."/>
            <person name="Grigoriev I."/>
        </authorList>
    </citation>
    <scope>NUCLEOTIDE SEQUENCE</scope>
    <source>
        <strain evidence="1">CBS 525.71</strain>
    </source>
</reference>
<gene>
    <name evidence="1" type="ORF">BU25DRAFT_450118</name>
</gene>
<evidence type="ECO:0000313" key="2">
    <source>
        <dbReference type="Proteomes" id="UP000799754"/>
    </source>
</evidence>
<protein>
    <submittedName>
        <fullName evidence="1">CHL4-domain-containing protein</fullName>
    </submittedName>
</protein>
<keyword evidence="2" id="KW-1185">Reference proteome</keyword>
<evidence type="ECO:0000313" key="1">
    <source>
        <dbReference type="EMBL" id="KAF2625364.1"/>
    </source>
</evidence>
<name>A0ACB6RW44_9PLEO</name>
<comment type="caution">
    <text evidence="1">The sequence shown here is derived from an EMBL/GenBank/DDBJ whole genome shotgun (WGS) entry which is preliminary data.</text>
</comment>